<dbReference type="SUPFAM" id="SSF54631">
    <property type="entry name" value="CBS-domain pair"/>
    <property type="match status" value="2"/>
</dbReference>
<dbReference type="CDD" id="cd02205">
    <property type="entry name" value="CBS_pair_SF"/>
    <property type="match status" value="1"/>
</dbReference>
<dbReference type="Gene3D" id="3.10.580.10">
    <property type="entry name" value="CBS-domain"/>
    <property type="match status" value="3"/>
</dbReference>
<dbReference type="PANTHER" id="PTHR48108:SF26">
    <property type="entry name" value="CBS DOMAIN-CONTAINING PROTEIN DDB_G0289609"/>
    <property type="match status" value="1"/>
</dbReference>
<proteinExistence type="predicted"/>
<evidence type="ECO:0000313" key="4">
    <source>
        <dbReference type="EMBL" id="RSN70072.1"/>
    </source>
</evidence>
<gene>
    <name evidence="4" type="ORF">D9Q81_01825</name>
</gene>
<evidence type="ECO:0000313" key="5">
    <source>
        <dbReference type="Proteomes" id="UP000278149"/>
    </source>
</evidence>
<keyword evidence="2" id="KW-0129">CBS domain</keyword>
<name>A0A3R9QT05_9CREN</name>
<dbReference type="Pfam" id="PF00571">
    <property type="entry name" value="CBS"/>
    <property type="match status" value="4"/>
</dbReference>
<dbReference type="EMBL" id="RCOR01000014">
    <property type="protein sequence ID" value="RSN70072.1"/>
    <property type="molecule type" value="Genomic_DNA"/>
</dbReference>
<protein>
    <submittedName>
        <fullName evidence="4">CBS domain-containing protein</fullName>
    </submittedName>
</protein>
<dbReference type="AlphaFoldDB" id="A0A3R9QT05"/>
<dbReference type="InterPro" id="IPR000644">
    <property type="entry name" value="CBS_dom"/>
</dbReference>
<organism evidence="4 5">
    <name type="scientific">Candidatus Korarchaeum cryptofilum</name>
    <dbReference type="NCBI Taxonomy" id="498846"/>
    <lineage>
        <taxon>Archaea</taxon>
        <taxon>Thermoproteota</taxon>
        <taxon>Candidatus Korarchaeia</taxon>
        <taxon>Candidatus Korarchaeales</taxon>
        <taxon>Candidatus Korarchaeaceae</taxon>
        <taxon>Candidatus Korarchaeum</taxon>
    </lineage>
</organism>
<feature type="domain" description="CBS" evidence="3">
    <location>
        <begin position="48"/>
        <end position="103"/>
    </location>
</feature>
<evidence type="ECO:0000256" key="2">
    <source>
        <dbReference type="PROSITE-ProRule" id="PRU00703"/>
    </source>
</evidence>
<feature type="domain" description="CBS" evidence="3">
    <location>
        <begin position="175"/>
        <end position="230"/>
    </location>
</feature>
<keyword evidence="1" id="KW-0677">Repeat</keyword>
<dbReference type="Proteomes" id="UP000278149">
    <property type="component" value="Unassembled WGS sequence"/>
</dbReference>
<dbReference type="PROSITE" id="PS51371">
    <property type="entry name" value="CBS"/>
    <property type="match status" value="3"/>
</dbReference>
<evidence type="ECO:0000259" key="3">
    <source>
        <dbReference type="PROSITE" id="PS51371"/>
    </source>
</evidence>
<accession>A0A3R9QT05</accession>
<sequence>MLERLQGLCLSGDSLQFLFLMVKVYWASSIRRKSSGWSPMPRKVSEIIVRDIISIDKGDTVERALDLMERNKISHLIVTSGDKLVGVLSVRDLMDGLGSSRFERIPARRIYISALMSEPPITIEQDADILDAAKVMLDKRISLLPVLNDGKLVGLITESDIIRQMELRGDLSSLIKREHPKIMPNERIVHARAIMLERGARILPVVDSGKLIGLVTEMILAKAFFEVRDRIEGTYMDDVARRVIVEDIMLESPPKLSNDLKNVKETFLSTGLPALPVVDSSEKVIGVIERKSLLRLL</sequence>
<dbReference type="CDD" id="cd04584">
    <property type="entry name" value="CBS_pair_AcuB_like"/>
    <property type="match status" value="1"/>
</dbReference>
<dbReference type="InterPro" id="IPR051462">
    <property type="entry name" value="CBS_domain-containing"/>
</dbReference>
<comment type="caution">
    <text evidence="4">The sequence shown here is derived from an EMBL/GenBank/DDBJ whole genome shotgun (WGS) entry which is preliminary data.</text>
</comment>
<evidence type="ECO:0000256" key="1">
    <source>
        <dbReference type="ARBA" id="ARBA00022737"/>
    </source>
</evidence>
<feature type="domain" description="CBS" evidence="3">
    <location>
        <begin position="116"/>
        <end position="173"/>
    </location>
</feature>
<dbReference type="PANTHER" id="PTHR48108">
    <property type="entry name" value="CBS DOMAIN-CONTAINING PROTEIN CBSX2, CHLOROPLASTIC"/>
    <property type="match status" value="1"/>
</dbReference>
<dbReference type="SMART" id="SM00116">
    <property type="entry name" value="CBS"/>
    <property type="match status" value="3"/>
</dbReference>
<reference evidence="4 5" key="1">
    <citation type="submission" date="2018-10" db="EMBL/GenBank/DDBJ databases">
        <title>Co-occurring genomic capacity for anaerobic methane metabolism and dissimilatory sulfite reduction discovered in the Korarchaeota.</title>
        <authorList>
            <person name="Mckay L.J."/>
            <person name="Dlakic M."/>
            <person name="Fields M.W."/>
            <person name="Delmont T.O."/>
            <person name="Eren A.M."/>
            <person name="Jay Z.J."/>
            <person name="Klingelsmith K.B."/>
            <person name="Rusch D.B."/>
            <person name="Inskeep W.P."/>
        </authorList>
    </citation>
    <scope>NUCLEOTIDE SEQUENCE [LARGE SCALE GENOMIC DNA]</scope>
    <source>
        <strain evidence="4 5">WS</strain>
    </source>
</reference>
<dbReference type="InterPro" id="IPR046342">
    <property type="entry name" value="CBS_dom_sf"/>
</dbReference>